<gene>
    <name evidence="2" type="ORF">RFI_01775</name>
</gene>
<feature type="region of interest" description="Disordered" evidence="1">
    <location>
        <begin position="58"/>
        <end position="172"/>
    </location>
</feature>
<dbReference type="AlphaFoldDB" id="X6PAY4"/>
<feature type="compositionally biased region" description="Basic and acidic residues" evidence="1">
    <location>
        <begin position="117"/>
        <end position="126"/>
    </location>
</feature>
<feature type="compositionally biased region" description="Basic residues" evidence="1">
    <location>
        <begin position="107"/>
        <end position="116"/>
    </location>
</feature>
<keyword evidence="3" id="KW-1185">Reference proteome</keyword>
<comment type="caution">
    <text evidence="2">The sequence shown here is derived from an EMBL/GenBank/DDBJ whole genome shotgun (WGS) entry which is preliminary data.</text>
</comment>
<name>X6PAY4_RETFI</name>
<feature type="compositionally biased region" description="Low complexity" evidence="1">
    <location>
        <begin position="255"/>
        <end position="265"/>
    </location>
</feature>
<feature type="non-terminal residue" evidence="2">
    <location>
        <position position="295"/>
    </location>
</feature>
<organism evidence="2 3">
    <name type="scientific">Reticulomyxa filosa</name>
    <dbReference type="NCBI Taxonomy" id="46433"/>
    <lineage>
        <taxon>Eukaryota</taxon>
        <taxon>Sar</taxon>
        <taxon>Rhizaria</taxon>
        <taxon>Retaria</taxon>
        <taxon>Foraminifera</taxon>
        <taxon>Monothalamids</taxon>
        <taxon>Reticulomyxidae</taxon>
        <taxon>Reticulomyxa</taxon>
    </lineage>
</organism>
<sequence length="295" mass="34278">MIGIPSRSEQVLITQRMGQWYLYPMKIGNSDVHAEHYRHEINDNDSDSLLSLSSSFYHHNSKEEEEEEKDRKRMCRAGDHDRTKGAIANDDHISHPFNDKEKDRPKKVGLKRRCKLQRSESDSVRHEHARKHAKKSESRDNKKLRSFLQKMSTSSISNNSNNSDNKRKSSNNGAKINAMTKEMQIVHTNNNQSKLTVLLQHSKPQSNLDHYCLANESVLIRPHTQKHKHKHKHKHKYNLTFSHFDVSTCNYNSNDNGDDSGNNSGTQLPRRSKSISIPNPLKSRYDFDFKFSLYQ</sequence>
<proteinExistence type="predicted"/>
<feature type="compositionally biased region" description="Low complexity" evidence="1">
    <location>
        <begin position="152"/>
        <end position="163"/>
    </location>
</feature>
<accession>X6PAY4</accession>
<dbReference type="Proteomes" id="UP000023152">
    <property type="component" value="Unassembled WGS sequence"/>
</dbReference>
<dbReference type="EMBL" id="ASPP01001769">
    <property type="protein sequence ID" value="ETO35288.1"/>
    <property type="molecule type" value="Genomic_DNA"/>
</dbReference>
<feature type="compositionally biased region" description="Basic and acidic residues" evidence="1">
    <location>
        <begin position="76"/>
        <end position="106"/>
    </location>
</feature>
<evidence type="ECO:0000313" key="3">
    <source>
        <dbReference type="Proteomes" id="UP000023152"/>
    </source>
</evidence>
<evidence type="ECO:0000256" key="1">
    <source>
        <dbReference type="SAM" id="MobiDB-lite"/>
    </source>
</evidence>
<evidence type="ECO:0000313" key="2">
    <source>
        <dbReference type="EMBL" id="ETO35288.1"/>
    </source>
</evidence>
<feature type="region of interest" description="Disordered" evidence="1">
    <location>
        <begin position="255"/>
        <end position="277"/>
    </location>
</feature>
<feature type="compositionally biased region" description="Polar residues" evidence="1">
    <location>
        <begin position="266"/>
        <end position="277"/>
    </location>
</feature>
<protein>
    <submittedName>
        <fullName evidence="2">Uncharacterized protein</fullName>
    </submittedName>
</protein>
<reference evidence="2 3" key="1">
    <citation type="journal article" date="2013" name="Curr. Biol.">
        <title>The Genome of the Foraminiferan Reticulomyxa filosa.</title>
        <authorList>
            <person name="Glockner G."/>
            <person name="Hulsmann N."/>
            <person name="Schleicher M."/>
            <person name="Noegel A.A."/>
            <person name="Eichinger L."/>
            <person name="Gallinger C."/>
            <person name="Pawlowski J."/>
            <person name="Sierra R."/>
            <person name="Euteneuer U."/>
            <person name="Pillet L."/>
            <person name="Moustafa A."/>
            <person name="Platzer M."/>
            <person name="Groth M."/>
            <person name="Szafranski K."/>
            <person name="Schliwa M."/>
        </authorList>
    </citation>
    <scope>NUCLEOTIDE SEQUENCE [LARGE SCALE GENOMIC DNA]</scope>
</reference>